<evidence type="ECO:0000256" key="5">
    <source>
        <dbReference type="ARBA" id="ARBA00023136"/>
    </source>
</evidence>
<gene>
    <name evidence="7" type="ORF">GGR23_003611</name>
</gene>
<feature type="transmembrane region" description="Helical" evidence="6">
    <location>
        <begin position="456"/>
        <end position="477"/>
    </location>
</feature>
<protein>
    <submittedName>
        <fullName evidence="7">4-hydroxybenzoate polyprenyltransferase</fullName>
    </submittedName>
</protein>
<dbReference type="RefSeq" id="WP_183367671.1">
    <property type="nucleotide sequence ID" value="NZ_JACIEZ010000009.1"/>
</dbReference>
<proteinExistence type="predicted"/>
<comment type="subcellular location">
    <subcellularLocation>
        <location evidence="1">Membrane</location>
        <topology evidence="1">Multi-pass membrane protein</topology>
    </subcellularLocation>
</comment>
<evidence type="ECO:0000313" key="7">
    <source>
        <dbReference type="EMBL" id="MBB4066396.1"/>
    </source>
</evidence>
<keyword evidence="4 6" id="KW-1133">Transmembrane helix</keyword>
<feature type="transmembrane region" description="Helical" evidence="6">
    <location>
        <begin position="291"/>
        <end position="312"/>
    </location>
</feature>
<dbReference type="InterPro" id="IPR039653">
    <property type="entry name" value="Prenyltransferase"/>
</dbReference>
<evidence type="ECO:0000256" key="1">
    <source>
        <dbReference type="ARBA" id="ARBA00004141"/>
    </source>
</evidence>
<comment type="caution">
    <text evidence="7">The sequence shown here is derived from an EMBL/GenBank/DDBJ whole genome shotgun (WGS) entry which is preliminary data.</text>
</comment>
<feature type="transmembrane region" description="Helical" evidence="6">
    <location>
        <begin position="424"/>
        <end position="444"/>
    </location>
</feature>
<evidence type="ECO:0000256" key="6">
    <source>
        <dbReference type="SAM" id="Phobius"/>
    </source>
</evidence>
<keyword evidence="8" id="KW-1185">Reference proteome</keyword>
<dbReference type="CDD" id="cd13963">
    <property type="entry name" value="PT_UbiA_2"/>
    <property type="match status" value="1"/>
</dbReference>
<dbReference type="EMBL" id="JACIEZ010000009">
    <property type="protein sequence ID" value="MBB4066396.1"/>
    <property type="molecule type" value="Genomic_DNA"/>
</dbReference>
<name>A0A7W6J9J4_9HYPH</name>
<dbReference type="AlphaFoldDB" id="A0A7W6J9J4"/>
<feature type="transmembrane region" description="Helical" evidence="6">
    <location>
        <begin position="319"/>
        <end position="341"/>
    </location>
</feature>
<feature type="transmembrane region" description="Helical" evidence="6">
    <location>
        <begin position="224"/>
        <end position="244"/>
    </location>
</feature>
<dbReference type="Pfam" id="PF01040">
    <property type="entry name" value="UbiA"/>
    <property type="match status" value="1"/>
</dbReference>
<sequence length="478" mass="50553">MTLQDIENIGTPHEQAAPASAIPLVVALEGGLISTPVRLEALAAALSAGEGAEALAILLRGGCGSMAAEIAGTLPLVPETVRLIENARAGARPVYLLVPERLLPLGGALAARLGPIDGLLPLESFTASPSAALKEAGLGPVFDYAGSATPKGGPWQGARQAFAIGMTARQAAAFRKADAPVLPLSAPGSSIVALLKLLRPHQYAKNLLVLVPLLTSHQMGLHSLFAALLAFVCFSLTASAVYVLNDFIDMHADRAHPTKKRRPFAAGTVPPALGLSLIPLLLFGAGLTATVLPPLFGLFLALYVGLTTAYSFSLKKMMLADVTVLSLLYTLRVVAGAAAIGVDMSEWLFAFSLLMFTALALTKRYVELSARLDRDLPDPSNRDYRISDLPVVAALAAAAGMNAITVLALYVNSETVKRLYAHPALLWLLCPLFLYWMSRVLLLAHRRQLHDDPIVFALKDVRSWLVGALCLALMALAA</sequence>
<dbReference type="InterPro" id="IPR000537">
    <property type="entry name" value="UbiA_prenyltransferase"/>
</dbReference>
<evidence type="ECO:0000256" key="2">
    <source>
        <dbReference type="ARBA" id="ARBA00022475"/>
    </source>
</evidence>
<feature type="transmembrane region" description="Helical" evidence="6">
    <location>
        <begin position="347"/>
        <end position="366"/>
    </location>
</feature>
<accession>A0A7W6J9J4</accession>
<evidence type="ECO:0000256" key="4">
    <source>
        <dbReference type="ARBA" id="ARBA00022989"/>
    </source>
</evidence>
<keyword evidence="7" id="KW-0808">Transferase</keyword>
<feature type="transmembrane region" description="Helical" evidence="6">
    <location>
        <begin position="387"/>
        <end position="412"/>
    </location>
</feature>
<keyword evidence="2" id="KW-1003">Cell membrane</keyword>
<dbReference type="Proteomes" id="UP000528286">
    <property type="component" value="Unassembled WGS sequence"/>
</dbReference>
<dbReference type="GO" id="GO:0016765">
    <property type="term" value="F:transferase activity, transferring alkyl or aryl (other than methyl) groups"/>
    <property type="evidence" value="ECO:0007669"/>
    <property type="project" value="InterPro"/>
</dbReference>
<reference evidence="7 8" key="1">
    <citation type="submission" date="2020-08" db="EMBL/GenBank/DDBJ databases">
        <title>Genomic Encyclopedia of Type Strains, Phase IV (KMG-IV): sequencing the most valuable type-strain genomes for metagenomic binning, comparative biology and taxonomic classification.</title>
        <authorList>
            <person name="Goeker M."/>
        </authorList>
    </citation>
    <scope>NUCLEOTIDE SEQUENCE [LARGE SCALE GENOMIC DNA]</scope>
    <source>
        <strain evidence="7 8">DSM 29853</strain>
    </source>
</reference>
<dbReference type="NCBIfam" id="NF006088">
    <property type="entry name" value="PRK08238.1"/>
    <property type="match status" value="1"/>
</dbReference>
<keyword evidence="3 6" id="KW-0812">Transmembrane</keyword>
<dbReference type="PANTHER" id="PTHR11048">
    <property type="entry name" value="PRENYLTRANSFERASES"/>
    <property type="match status" value="1"/>
</dbReference>
<keyword evidence="5 6" id="KW-0472">Membrane</keyword>
<dbReference type="GO" id="GO:0009247">
    <property type="term" value="P:glycolipid biosynthetic process"/>
    <property type="evidence" value="ECO:0007669"/>
    <property type="project" value="TreeGrafter"/>
</dbReference>
<dbReference type="Gene3D" id="1.10.357.140">
    <property type="entry name" value="UbiA prenyltransferase"/>
    <property type="match status" value="1"/>
</dbReference>
<dbReference type="PANTHER" id="PTHR11048:SF5">
    <property type="entry name" value="DECAPRENYL-PHOSPHATE PHOSPHORIBOSYLTRANSFERASE"/>
    <property type="match status" value="1"/>
</dbReference>
<organism evidence="7 8">
    <name type="scientific">Gellertiella hungarica</name>
    <dbReference type="NCBI Taxonomy" id="1572859"/>
    <lineage>
        <taxon>Bacteria</taxon>
        <taxon>Pseudomonadati</taxon>
        <taxon>Pseudomonadota</taxon>
        <taxon>Alphaproteobacteria</taxon>
        <taxon>Hyphomicrobiales</taxon>
        <taxon>Rhizobiaceae</taxon>
        <taxon>Gellertiella</taxon>
    </lineage>
</organism>
<feature type="transmembrane region" description="Helical" evidence="6">
    <location>
        <begin position="264"/>
        <end position="285"/>
    </location>
</feature>
<dbReference type="GO" id="GO:0005886">
    <property type="term" value="C:plasma membrane"/>
    <property type="evidence" value="ECO:0007669"/>
    <property type="project" value="TreeGrafter"/>
</dbReference>
<evidence type="ECO:0000313" key="8">
    <source>
        <dbReference type="Proteomes" id="UP000528286"/>
    </source>
</evidence>
<evidence type="ECO:0000256" key="3">
    <source>
        <dbReference type="ARBA" id="ARBA00022692"/>
    </source>
</evidence>
<dbReference type="InterPro" id="IPR044878">
    <property type="entry name" value="UbiA_sf"/>
</dbReference>